<dbReference type="Gene3D" id="3.10.580.10">
    <property type="entry name" value="CBS-domain"/>
    <property type="match status" value="1"/>
</dbReference>
<reference evidence="4 5" key="1">
    <citation type="submission" date="2017-10" db="EMBL/GenBank/DDBJ databases">
        <title>Novel microbial diversity and functional potential in the marine mammal oral microbiome.</title>
        <authorList>
            <person name="Dudek N.K."/>
            <person name="Sun C.L."/>
            <person name="Burstein D."/>
            <person name="Kantor R.S."/>
            <person name="Aliaga Goltsman D.S."/>
            <person name="Bik E.M."/>
            <person name="Thomas B.C."/>
            <person name="Banfield J.F."/>
            <person name="Relman D.A."/>
        </authorList>
    </citation>
    <scope>NUCLEOTIDE SEQUENCE [LARGE SCALE GENOMIC DNA]</scope>
    <source>
        <strain evidence="4">DOLJORAL78_47_21</strain>
    </source>
</reference>
<dbReference type="InterPro" id="IPR044729">
    <property type="entry name" value="CBS_bac"/>
</dbReference>
<evidence type="ECO:0000259" key="3">
    <source>
        <dbReference type="PROSITE" id="PS51371"/>
    </source>
</evidence>
<proteinExistence type="predicted"/>
<accession>A0A2G6JNV8</accession>
<dbReference type="AlphaFoldDB" id="A0A2G6JNV8"/>
<dbReference type="PROSITE" id="PS51371">
    <property type="entry name" value="CBS"/>
    <property type="match status" value="2"/>
</dbReference>
<dbReference type="EMBL" id="PDSH01000013">
    <property type="protein sequence ID" value="PIE25117.1"/>
    <property type="molecule type" value="Genomic_DNA"/>
</dbReference>
<organism evidence="4 5">
    <name type="scientific">Neptuniibacter caesariensis</name>
    <dbReference type="NCBI Taxonomy" id="207954"/>
    <lineage>
        <taxon>Bacteria</taxon>
        <taxon>Pseudomonadati</taxon>
        <taxon>Pseudomonadota</taxon>
        <taxon>Gammaproteobacteria</taxon>
        <taxon>Oceanospirillales</taxon>
        <taxon>Oceanospirillaceae</taxon>
        <taxon>Neptuniibacter</taxon>
    </lineage>
</organism>
<dbReference type="CDD" id="cd04629">
    <property type="entry name" value="CBS_pair_bac"/>
    <property type="match status" value="1"/>
</dbReference>
<dbReference type="Pfam" id="PF00571">
    <property type="entry name" value="CBS"/>
    <property type="match status" value="2"/>
</dbReference>
<evidence type="ECO:0000256" key="2">
    <source>
        <dbReference type="PROSITE-ProRule" id="PRU00703"/>
    </source>
</evidence>
<dbReference type="SUPFAM" id="SSF54631">
    <property type="entry name" value="CBS-domain pair"/>
    <property type="match status" value="1"/>
</dbReference>
<evidence type="ECO:0000256" key="1">
    <source>
        <dbReference type="ARBA" id="ARBA00023122"/>
    </source>
</evidence>
<protein>
    <submittedName>
        <fullName evidence="4">CBS domain-containing protein</fullName>
    </submittedName>
</protein>
<gene>
    <name evidence="4" type="ORF">CSA60_02085</name>
</gene>
<comment type="caution">
    <text evidence="4">The sequence shown here is derived from an EMBL/GenBank/DDBJ whole genome shotgun (WGS) entry which is preliminary data.</text>
</comment>
<name>A0A2G6JNV8_NEPCE</name>
<dbReference type="InterPro" id="IPR000644">
    <property type="entry name" value="CBS_dom"/>
</dbReference>
<evidence type="ECO:0000313" key="4">
    <source>
        <dbReference type="EMBL" id="PIE25117.1"/>
    </source>
</evidence>
<feature type="domain" description="CBS" evidence="3">
    <location>
        <begin position="11"/>
        <end position="69"/>
    </location>
</feature>
<dbReference type="PANTHER" id="PTHR43080:SF26">
    <property type="entry name" value="REGULATORY PROTEIN"/>
    <property type="match status" value="1"/>
</dbReference>
<keyword evidence="1 2" id="KW-0129">CBS domain</keyword>
<dbReference type="STRING" id="207954.MED92_14563"/>
<dbReference type="PANTHER" id="PTHR43080">
    <property type="entry name" value="CBS DOMAIN-CONTAINING PROTEIN CBSX3, MITOCHONDRIAL"/>
    <property type="match status" value="1"/>
</dbReference>
<dbReference type="Proteomes" id="UP000243469">
    <property type="component" value="Unassembled WGS sequence"/>
</dbReference>
<dbReference type="SMART" id="SM00116">
    <property type="entry name" value="CBS"/>
    <property type="match status" value="2"/>
</dbReference>
<evidence type="ECO:0000313" key="5">
    <source>
        <dbReference type="Proteomes" id="UP000243469"/>
    </source>
</evidence>
<dbReference type="InterPro" id="IPR051257">
    <property type="entry name" value="Diverse_CBS-Domain"/>
</dbReference>
<sequence>MLRSVKAQDYMCEGLITFTPETDLFEAINTLLEYRITGAPVVNKEGCLIGQMSEVDCLKAILTLTYHEEEMGGLVGAYMSEEVHTIEHDADIIKVAEEFIHNKRRRLPVVKEGKLIGQISRRDVLRAVEQFAQDG</sequence>
<feature type="domain" description="CBS" evidence="3">
    <location>
        <begin position="79"/>
        <end position="135"/>
    </location>
</feature>
<dbReference type="InterPro" id="IPR046342">
    <property type="entry name" value="CBS_dom_sf"/>
</dbReference>